<dbReference type="Proteomes" id="UP000184111">
    <property type="component" value="Unassembled WGS sequence"/>
</dbReference>
<name>A0A1M7MI17_9ACTN</name>
<dbReference type="Pfam" id="PF05656">
    <property type="entry name" value="DUF805"/>
    <property type="match status" value="1"/>
</dbReference>
<keyword evidence="3" id="KW-1185">Reference proteome</keyword>
<keyword evidence="1" id="KW-0472">Membrane</keyword>
<dbReference type="OrthoDB" id="9812349at2"/>
<evidence type="ECO:0000313" key="3">
    <source>
        <dbReference type="Proteomes" id="UP000184111"/>
    </source>
</evidence>
<gene>
    <name evidence="2" type="ORF">SAMN05216499_11635</name>
</gene>
<dbReference type="GO" id="GO:0005886">
    <property type="term" value="C:plasma membrane"/>
    <property type="evidence" value="ECO:0007669"/>
    <property type="project" value="TreeGrafter"/>
</dbReference>
<dbReference type="PANTHER" id="PTHR34980">
    <property type="entry name" value="INNER MEMBRANE PROTEIN-RELATED-RELATED"/>
    <property type="match status" value="1"/>
</dbReference>
<keyword evidence="1" id="KW-0812">Transmembrane</keyword>
<proteinExistence type="predicted"/>
<evidence type="ECO:0000313" key="2">
    <source>
        <dbReference type="EMBL" id="SHM90046.1"/>
    </source>
</evidence>
<reference evidence="2 3" key="1">
    <citation type="submission" date="2016-11" db="EMBL/GenBank/DDBJ databases">
        <authorList>
            <person name="Jaros S."/>
            <person name="Januszkiewicz K."/>
            <person name="Wedrychowicz H."/>
        </authorList>
    </citation>
    <scope>NUCLEOTIDE SEQUENCE [LARGE SCALE GENOMIC DNA]</scope>
    <source>
        <strain evidence="2 3">CGMCC 4.2025</strain>
    </source>
</reference>
<organism evidence="2 3">
    <name type="scientific">Actinacidiphila paucisporea</name>
    <dbReference type="NCBI Taxonomy" id="310782"/>
    <lineage>
        <taxon>Bacteria</taxon>
        <taxon>Bacillati</taxon>
        <taxon>Actinomycetota</taxon>
        <taxon>Actinomycetes</taxon>
        <taxon>Kitasatosporales</taxon>
        <taxon>Streptomycetaceae</taxon>
        <taxon>Actinacidiphila</taxon>
    </lineage>
</organism>
<dbReference type="InterPro" id="IPR008523">
    <property type="entry name" value="DUF805"/>
</dbReference>
<dbReference type="EMBL" id="FRBI01000016">
    <property type="protein sequence ID" value="SHM90046.1"/>
    <property type="molecule type" value="Genomic_DNA"/>
</dbReference>
<dbReference type="STRING" id="310782.SAMN05216499_11635"/>
<feature type="transmembrane region" description="Helical" evidence="1">
    <location>
        <begin position="80"/>
        <end position="98"/>
    </location>
</feature>
<sequence length="121" mass="13508">MHWYVDVLKKYAVFNGRARRREFWMYNLFNIIALVVLAGIGLQARTTSAMIPYYLYLAAIFIPSIAVTVRRLHDINQSGWLMLIGLIPFLGGIAMLVITCAEGDAVPNAHGPNPKPTPAHL</sequence>
<keyword evidence="1" id="KW-1133">Transmembrane helix</keyword>
<feature type="transmembrane region" description="Helical" evidence="1">
    <location>
        <begin position="50"/>
        <end position="68"/>
    </location>
</feature>
<evidence type="ECO:0000256" key="1">
    <source>
        <dbReference type="SAM" id="Phobius"/>
    </source>
</evidence>
<dbReference type="AlphaFoldDB" id="A0A1M7MI17"/>
<protein>
    <submittedName>
        <fullName evidence="2">Uncharacterized membrane protein YhaH, DUF805 family</fullName>
    </submittedName>
</protein>
<feature type="transmembrane region" description="Helical" evidence="1">
    <location>
        <begin position="23"/>
        <end position="44"/>
    </location>
</feature>
<dbReference type="RefSeq" id="WP_073500812.1">
    <property type="nucleotide sequence ID" value="NZ_FRBI01000016.1"/>
</dbReference>
<dbReference type="PANTHER" id="PTHR34980:SF2">
    <property type="entry name" value="INNER MEMBRANE PROTEIN YHAH-RELATED"/>
    <property type="match status" value="1"/>
</dbReference>
<accession>A0A1M7MI17</accession>